<organism evidence="2 3">
    <name type="scientific">Penicillium camemberti (strain FM 013)</name>
    <dbReference type="NCBI Taxonomy" id="1429867"/>
    <lineage>
        <taxon>Eukaryota</taxon>
        <taxon>Fungi</taxon>
        <taxon>Dikarya</taxon>
        <taxon>Ascomycota</taxon>
        <taxon>Pezizomycotina</taxon>
        <taxon>Eurotiomycetes</taxon>
        <taxon>Eurotiomycetidae</taxon>
        <taxon>Eurotiales</taxon>
        <taxon>Aspergillaceae</taxon>
        <taxon>Penicillium</taxon>
    </lineage>
</organism>
<dbReference type="Proteomes" id="UP000053732">
    <property type="component" value="Unassembled WGS sequence"/>
</dbReference>
<proteinExistence type="predicted"/>
<evidence type="ECO:0000256" key="1">
    <source>
        <dbReference type="SAM" id="MobiDB-lite"/>
    </source>
</evidence>
<evidence type="ECO:0000313" key="3">
    <source>
        <dbReference type="Proteomes" id="UP000053732"/>
    </source>
</evidence>
<gene>
    <name evidence="2" type="ORF">PCAMFM013_S022g000094</name>
</gene>
<dbReference type="EMBL" id="HG793155">
    <property type="protein sequence ID" value="CRL27414.1"/>
    <property type="molecule type" value="Genomic_DNA"/>
</dbReference>
<feature type="region of interest" description="Disordered" evidence="1">
    <location>
        <begin position="40"/>
        <end position="71"/>
    </location>
</feature>
<reference evidence="2 3" key="1">
    <citation type="journal article" date="2014" name="Nat. Commun.">
        <title>Multiple recent horizontal transfers of a large genomic region in cheese making fungi.</title>
        <authorList>
            <person name="Cheeseman K."/>
            <person name="Ropars J."/>
            <person name="Renault P."/>
            <person name="Dupont J."/>
            <person name="Gouzy J."/>
            <person name="Branca A."/>
            <person name="Abraham A.L."/>
            <person name="Ceppi M."/>
            <person name="Conseiller E."/>
            <person name="Debuchy R."/>
            <person name="Malagnac F."/>
            <person name="Goarin A."/>
            <person name="Silar P."/>
            <person name="Lacoste S."/>
            <person name="Sallet E."/>
            <person name="Bensimon A."/>
            <person name="Giraud T."/>
            <person name="Brygoo Y."/>
        </authorList>
    </citation>
    <scope>NUCLEOTIDE SEQUENCE [LARGE SCALE GENOMIC DNA]</scope>
    <source>
        <strain evidence="3">FM 013</strain>
    </source>
</reference>
<protein>
    <submittedName>
        <fullName evidence="2">Helix-turn-helix, Psq</fullName>
    </submittedName>
</protein>
<feature type="compositionally biased region" description="Polar residues" evidence="1">
    <location>
        <begin position="44"/>
        <end position="71"/>
    </location>
</feature>
<evidence type="ECO:0000313" key="2">
    <source>
        <dbReference type="EMBL" id="CRL27414.1"/>
    </source>
</evidence>
<dbReference type="AlphaFoldDB" id="A0A0G4PM56"/>
<keyword evidence="3" id="KW-1185">Reference proteome</keyword>
<accession>A0A0G4PM56</accession>
<name>A0A0G4PM56_PENC3</name>
<sequence length="71" mass="7902">MPISSEKEEILLSNAVDAYKLGQFKSIQAAASHFGVSKWKLRNRSNGTPNKKGRTATNKALNQSQERSLIR</sequence>